<dbReference type="PRINTS" id="PR00412">
    <property type="entry name" value="EPOXHYDRLASE"/>
</dbReference>
<dbReference type="InterPro" id="IPR000073">
    <property type="entry name" value="AB_hydrolase_1"/>
</dbReference>
<name>A0A6J4ITM1_9ACTN</name>
<gene>
    <name evidence="3" type="ORF">AVDCRST_MAG41-2929</name>
</gene>
<proteinExistence type="predicted"/>
<keyword evidence="1 3" id="KW-0378">Hydrolase</keyword>
<dbReference type="InterPro" id="IPR029058">
    <property type="entry name" value="AB_hydrolase_fold"/>
</dbReference>
<dbReference type="InterPro" id="IPR051340">
    <property type="entry name" value="Haloalkane_dehalogenase"/>
</dbReference>
<dbReference type="InterPro" id="IPR000639">
    <property type="entry name" value="Epox_hydrolase-like"/>
</dbReference>
<dbReference type="PRINTS" id="PR00111">
    <property type="entry name" value="ABHYDROLASE"/>
</dbReference>
<feature type="domain" description="AB hydrolase-1" evidence="2">
    <location>
        <begin position="43"/>
        <end position="281"/>
    </location>
</feature>
<organism evidence="3">
    <name type="scientific">uncultured Mycobacteriales bacterium</name>
    <dbReference type="NCBI Taxonomy" id="581187"/>
    <lineage>
        <taxon>Bacteria</taxon>
        <taxon>Bacillati</taxon>
        <taxon>Actinomycetota</taxon>
        <taxon>Actinomycetes</taxon>
        <taxon>Mycobacteriales</taxon>
        <taxon>environmental samples</taxon>
    </lineage>
</organism>
<dbReference type="NCBIfam" id="NF002043">
    <property type="entry name" value="PRK00870.1"/>
    <property type="match status" value="1"/>
</dbReference>
<evidence type="ECO:0000313" key="3">
    <source>
        <dbReference type="EMBL" id="CAA9258932.1"/>
    </source>
</evidence>
<dbReference type="Pfam" id="PF00561">
    <property type="entry name" value="Abhydrolase_1"/>
    <property type="match status" value="1"/>
</dbReference>
<dbReference type="PANTHER" id="PTHR42977">
    <property type="entry name" value="HYDROLASE-RELATED"/>
    <property type="match status" value="1"/>
</dbReference>
<dbReference type="EMBL" id="CADCTP010000212">
    <property type="protein sequence ID" value="CAA9258932.1"/>
    <property type="molecule type" value="Genomic_DNA"/>
</dbReference>
<evidence type="ECO:0000259" key="2">
    <source>
        <dbReference type="Pfam" id="PF00561"/>
    </source>
</evidence>
<dbReference type="SUPFAM" id="SSF53474">
    <property type="entry name" value="alpha/beta-Hydrolases"/>
    <property type="match status" value="1"/>
</dbReference>
<dbReference type="Gene3D" id="3.40.50.1820">
    <property type="entry name" value="alpha/beta hydrolase"/>
    <property type="match status" value="1"/>
</dbReference>
<accession>A0A6J4ITM1</accession>
<dbReference type="GO" id="GO:0004301">
    <property type="term" value="F:epoxide hydrolase activity"/>
    <property type="evidence" value="ECO:0007669"/>
    <property type="project" value="TreeGrafter"/>
</dbReference>
<evidence type="ECO:0000256" key="1">
    <source>
        <dbReference type="ARBA" id="ARBA00022801"/>
    </source>
</evidence>
<reference evidence="3" key="1">
    <citation type="submission" date="2020-02" db="EMBL/GenBank/DDBJ databases">
        <authorList>
            <person name="Meier V. D."/>
        </authorList>
    </citation>
    <scope>NUCLEOTIDE SEQUENCE</scope>
    <source>
        <strain evidence="3">AVDCRST_MAG41</strain>
    </source>
</reference>
<dbReference type="AlphaFoldDB" id="A0A6J4ITM1"/>
<dbReference type="PANTHER" id="PTHR42977:SF3">
    <property type="entry name" value="AB HYDROLASE-1 DOMAIN-CONTAINING PROTEIN"/>
    <property type="match status" value="1"/>
</dbReference>
<sequence>MDVLRTPEERFAGLAGFDHEPGYVEVGAGLRMAYVAAGPADAPVVVLSHGEPTWSYLYRAVLPVLADAGIRAVAPDLIGFGRSDKPARIEDYTYDRHVEWLRAGLFDALDLHDITYVGQDWGGLLGLRLVAAHPERFAGVVATNTGLPVGDAPMSELWQTFRSVVATTENLDVGWIVAAGCARTLGEEERAGYDAPFPDDSYKAGVRAFPELVPTEPDSPDARANRAAWAELARFDKPFLCAFSDRDPITAGADVPMRDAIPGARGQPHVTLAGGGHFVQEDCGPELASVIVRFVRDQRPDAPA</sequence>
<protein>
    <submittedName>
        <fullName evidence="3">Hydrolase, alpha/beta fold family protein, At1g52510/AT4G12830 homolog, group4</fullName>
    </submittedName>
</protein>